<dbReference type="Proteomes" id="UP000324897">
    <property type="component" value="Chromosome 3"/>
</dbReference>
<dbReference type="OrthoDB" id="1866033at2759"/>
<organism evidence="6 7">
    <name type="scientific">Eragrostis curvula</name>
    <name type="common">weeping love grass</name>
    <dbReference type="NCBI Taxonomy" id="38414"/>
    <lineage>
        <taxon>Eukaryota</taxon>
        <taxon>Viridiplantae</taxon>
        <taxon>Streptophyta</taxon>
        <taxon>Embryophyta</taxon>
        <taxon>Tracheophyta</taxon>
        <taxon>Spermatophyta</taxon>
        <taxon>Magnoliopsida</taxon>
        <taxon>Liliopsida</taxon>
        <taxon>Poales</taxon>
        <taxon>Poaceae</taxon>
        <taxon>PACMAD clade</taxon>
        <taxon>Chloridoideae</taxon>
        <taxon>Eragrostideae</taxon>
        <taxon>Eragrostidinae</taxon>
        <taxon>Eragrostis</taxon>
    </lineage>
</organism>
<keyword evidence="3" id="KW-0378">Hydrolase</keyword>
<dbReference type="FunFam" id="3.90.79.10:FF:000015">
    <property type="entry name" value="Nudix hydrolase 8"/>
    <property type="match status" value="1"/>
</dbReference>
<evidence type="ECO:0000256" key="1">
    <source>
        <dbReference type="ARBA" id="ARBA00005582"/>
    </source>
</evidence>
<dbReference type="GO" id="GO:0016787">
    <property type="term" value="F:hydrolase activity"/>
    <property type="evidence" value="ECO:0007669"/>
    <property type="project" value="UniProtKB-KW"/>
</dbReference>
<evidence type="ECO:0000259" key="5">
    <source>
        <dbReference type="PROSITE" id="PS51462"/>
    </source>
</evidence>
<protein>
    <recommendedName>
        <fullName evidence="5">Nudix hydrolase domain-containing protein</fullName>
    </recommendedName>
</protein>
<dbReference type="GO" id="GO:0003964">
    <property type="term" value="F:RNA-directed DNA polymerase activity"/>
    <property type="evidence" value="ECO:0007669"/>
    <property type="project" value="TreeGrafter"/>
</dbReference>
<dbReference type="PRINTS" id="PR01356">
    <property type="entry name" value="GFGPROTEIN"/>
</dbReference>
<accession>A0A5J9TA94</accession>
<feature type="chain" id="PRO_5023884197" description="Nudix hydrolase domain-containing protein" evidence="4">
    <location>
        <begin position="33"/>
        <end position="1223"/>
    </location>
</feature>
<dbReference type="Gene3D" id="3.90.79.10">
    <property type="entry name" value="Nucleoside Triphosphate Pyrophosphohydrolase"/>
    <property type="match status" value="1"/>
</dbReference>
<evidence type="ECO:0000256" key="2">
    <source>
        <dbReference type="ARBA" id="ARBA00022723"/>
    </source>
</evidence>
<dbReference type="GO" id="GO:0006315">
    <property type="term" value="P:homing of group II introns"/>
    <property type="evidence" value="ECO:0007669"/>
    <property type="project" value="TreeGrafter"/>
</dbReference>
<dbReference type="AlphaFoldDB" id="A0A5J9TA94"/>
<dbReference type="Pfam" id="PF18290">
    <property type="entry name" value="Nudix_hydro"/>
    <property type="match status" value="1"/>
</dbReference>
<dbReference type="InterPro" id="IPR040618">
    <property type="entry name" value="Pre-Nudix"/>
</dbReference>
<evidence type="ECO:0000313" key="6">
    <source>
        <dbReference type="EMBL" id="TVU08244.1"/>
    </source>
</evidence>
<dbReference type="InterPro" id="IPR015797">
    <property type="entry name" value="NUDIX_hydrolase-like_dom_sf"/>
</dbReference>
<dbReference type="InterPro" id="IPR000086">
    <property type="entry name" value="NUDIX_hydrolase_dom"/>
</dbReference>
<reference evidence="6 7" key="1">
    <citation type="journal article" date="2019" name="Sci. Rep.">
        <title>A high-quality genome of Eragrostis curvula grass provides insights into Poaceae evolution and supports new strategies to enhance forage quality.</title>
        <authorList>
            <person name="Carballo J."/>
            <person name="Santos B.A.C.M."/>
            <person name="Zappacosta D."/>
            <person name="Garbus I."/>
            <person name="Selva J.P."/>
            <person name="Gallo C.A."/>
            <person name="Diaz A."/>
            <person name="Albertini E."/>
            <person name="Caccamo M."/>
            <person name="Echenique V."/>
        </authorList>
    </citation>
    <scope>NUCLEOTIDE SEQUENCE [LARGE SCALE GENOMIC DNA]</scope>
    <source>
        <strain evidence="7">cv. Victoria</strain>
        <tissue evidence="6">Leaf</tissue>
    </source>
</reference>
<dbReference type="SUPFAM" id="SSF55811">
    <property type="entry name" value="Nudix"/>
    <property type="match status" value="1"/>
</dbReference>
<evidence type="ECO:0000313" key="7">
    <source>
        <dbReference type="Proteomes" id="UP000324897"/>
    </source>
</evidence>
<comment type="similarity">
    <text evidence="1">Belongs to the Nudix hydrolase family.</text>
</comment>
<proteinExistence type="inferred from homology"/>
<dbReference type="Gramene" id="TVU08244">
    <property type="protein sequence ID" value="TVU08244"/>
    <property type="gene ID" value="EJB05_41641"/>
</dbReference>
<comment type="caution">
    <text evidence="6">The sequence shown here is derived from an EMBL/GenBank/DDBJ whole genome shotgun (WGS) entry which is preliminary data.</text>
</comment>
<sequence>MAAAQSLSRLPIITRSLALRLLLLLLPQPTQRHLVVCCRARPPRRGALLGTAGAGRGQRSGLLGCRAMSSSTDLSVAAELAVADRSGSTEPLPFVNDKHGGVIIEMTNPMDPQVFSASLKASLAKWREQGIRGVWIKLPISLANLIQSAVEEGFWYHHAEETYLMLAYWLPNTAHTLPVNATHRVGVGAFIMNDKREVLAVQEKSGVLRGMGVWKFPTGVVEPGEDINIGAVREVKEETGIDAEFVEVLAFRQSHKAFFDKSDLFFVCLLRPLSFDITKQDSEIEACQWMPIEEFAAQPFVQKHELVKYIIEVGLAKVDKDYAGFSPVSIKSAFTDKESFFYMNRRDLDRAKICSLGINISMIQRRYSNAEVQLKVFYAAGYAEHSVFTFLCEVALLAATSLAWYAASPLPPPHPHPARSNANAVVFSPFPEPGGYAACSRRYRTHHFSLDGVEDAAEQPVDPPSPPPVSLAKSLASLTEESAEAAQRQRRPLTRMERKRLAELRIKKRVKAQYLNGKFYDLMGTVIANAETLEDAYDIVRLNSNVDLASAKDDVCFVTLAEQVRSGEFDIGANAFAVAAKRPGGGECLVLPRLKLKLVQEAVRVVLEVVYRPQFSKISHGCRSGRGYHSALRFISDEIGVPDWCFTVPVHKEVDNNVTSKLISLIQEKIEDSQLVTFLQDMFDAKVINLVFGGYPKGHGLPQEGVLAPILMNIYLDSFDHEVFRICLKHEGLGDEATNDSEDHGSNLRRWFRSQLKVRDEASEDRTDRQTKIRLHACRYMDEIFVAVAGSRDIAEDIKSEIVAYLRTSLCLDVDDRLYLMPIRRNSRGLQFAGTMIRVETKENDKMKAVHKLKQKVSLFASQKQEIWDAMNLRIGKKWLAYGLRRIKESEIKSLGLSTPLLDHIAQVRKDGMKTDHWFKTLLKVWMQDVNAKRELSEDVLLSKYIAEPALPQELKDAFYNFQKQARDYISSETAATDALLSSLENKESTSSTCSDSGVIKIYAPLSYIQKCLNRYGLINLEGFPRHVSALILQDDELIVSWFAGIINRWIRWFSEVDNFKELQLMFVECVRISCIRTLSAKYRMYEKLTEKRFELDDHGIPMVEDFEAIAKPLESSYSLASTDEALMYGISGSGLFVLTLSRVRVPARQFNCFVMGCQSASPSMYVLHVKERQCFPGWRTGFSSSIHGSFNGRRIGLCTQHVKDLYLGHISLQSVDFGSLVS</sequence>
<dbReference type="CDD" id="cd04670">
    <property type="entry name" value="NUDIX_ASFGF2_Nudt6"/>
    <property type="match status" value="1"/>
</dbReference>
<dbReference type="Pfam" id="PF00293">
    <property type="entry name" value="NUDIX"/>
    <property type="match status" value="1"/>
</dbReference>
<evidence type="ECO:0000256" key="3">
    <source>
        <dbReference type="ARBA" id="ARBA00022801"/>
    </source>
</evidence>
<keyword evidence="4" id="KW-0732">Signal</keyword>
<feature type="domain" description="Nudix hydrolase" evidence="5">
    <location>
        <begin position="182"/>
        <end position="314"/>
    </location>
</feature>
<dbReference type="GO" id="GO:0046872">
    <property type="term" value="F:metal ion binding"/>
    <property type="evidence" value="ECO:0007669"/>
    <property type="project" value="UniProtKB-KW"/>
</dbReference>
<dbReference type="PANTHER" id="PTHR33642:SF3">
    <property type="entry name" value="NUCLEAR INTRON MATURASE 4, MITOCHONDRIAL"/>
    <property type="match status" value="1"/>
</dbReference>
<keyword evidence="7" id="KW-1185">Reference proteome</keyword>
<dbReference type="InterPro" id="IPR003293">
    <property type="entry name" value="Nudix_hydrolase6-like"/>
</dbReference>
<feature type="signal peptide" evidence="4">
    <location>
        <begin position="1"/>
        <end position="32"/>
    </location>
</feature>
<name>A0A5J9TA94_9POAL</name>
<gene>
    <name evidence="6" type="ORF">EJB05_41641</name>
</gene>
<dbReference type="CDD" id="cd01651">
    <property type="entry name" value="RT_G2_intron"/>
    <property type="match status" value="1"/>
</dbReference>
<dbReference type="Pfam" id="PF01348">
    <property type="entry name" value="Intron_maturas2"/>
    <property type="match status" value="1"/>
</dbReference>
<dbReference type="GO" id="GO:0005739">
    <property type="term" value="C:mitochondrion"/>
    <property type="evidence" value="ECO:0007669"/>
    <property type="project" value="TreeGrafter"/>
</dbReference>
<keyword evidence="2" id="KW-0479">Metal-binding</keyword>
<dbReference type="PROSITE" id="PS00893">
    <property type="entry name" value="NUDIX_BOX"/>
    <property type="match status" value="1"/>
</dbReference>
<dbReference type="FunFam" id="3.40.630.30:FF:000016">
    <property type="entry name" value="nudix hydrolase 2"/>
    <property type="match status" value="1"/>
</dbReference>
<dbReference type="PANTHER" id="PTHR33642">
    <property type="entry name" value="COX1/OXI3 INTRON 1 PROTEIN-RELATED"/>
    <property type="match status" value="1"/>
</dbReference>
<dbReference type="PROSITE" id="PS51462">
    <property type="entry name" value="NUDIX"/>
    <property type="match status" value="1"/>
</dbReference>
<dbReference type="EMBL" id="RWGY01000039">
    <property type="protein sequence ID" value="TVU08244.1"/>
    <property type="molecule type" value="Genomic_DNA"/>
</dbReference>
<dbReference type="InterPro" id="IPR020084">
    <property type="entry name" value="NUDIX_hydrolase_CS"/>
</dbReference>
<evidence type="ECO:0000256" key="4">
    <source>
        <dbReference type="SAM" id="SignalP"/>
    </source>
</evidence>
<dbReference type="GO" id="GO:0090615">
    <property type="term" value="P:mitochondrial mRNA processing"/>
    <property type="evidence" value="ECO:0007669"/>
    <property type="project" value="TreeGrafter"/>
</dbReference>
<dbReference type="InterPro" id="IPR024937">
    <property type="entry name" value="Domain_X"/>
</dbReference>
<dbReference type="Gene3D" id="3.40.630.30">
    <property type="match status" value="1"/>
</dbReference>